<protein>
    <submittedName>
        <fullName evidence="1">Uncharacterized protein</fullName>
    </submittedName>
</protein>
<dbReference type="Proteomes" id="UP000799755">
    <property type="component" value="Unassembled WGS sequence"/>
</dbReference>
<accession>A0ACB6RDJ8</accession>
<feature type="non-terminal residue" evidence="1">
    <location>
        <position position="344"/>
    </location>
</feature>
<organism evidence="1 2">
    <name type="scientific">Lindgomyces ingoldianus</name>
    <dbReference type="NCBI Taxonomy" id="673940"/>
    <lineage>
        <taxon>Eukaryota</taxon>
        <taxon>Fungi</taxon>
        <taxon>Dikarya</taxon>
        <taxon>Ascomycota</taxon>
        <taxon>Pezizomycotina</taxon>
        <taxon>Dothideomycetes</taxon>
        <taxon>Pleosporomycetidae</taxon>
        <taxon>Pleosporales</taxon>
        <taxon>Lindgomycetaceae</taxon>
        <taxon>Lindgomyces</taxon>
    </lineage>
</organism>
<sequence length="344" mass="38552">MTTGHIYNGVYIDGSAKAQLGDTYYVGLDNLLSSLQYAKDAAFNSYLKQHEPTCLSNTRVNLLREIYNWADGQDERYIFWLNGLAGTGKSTIARTVADRFDKQKHLGASFFFSRGGGDVGRAEKFVTSIAVQLAEKVPSLCQHICDAIKEHGNIASQSLRYQWDHLVLGPLSKLDSNGRLYVLVVDALDECDDDNNIQIIVKLLTETRSLKSVQLRVFLTSRLEIPIRSAFHQVPDAEHRDLVLHNISPSIIDQDIYTFLEYNLGHIGQERNLGPSWPGKDIVECLVHNASGLFIWAATACRFIREGKRFAVERLDTLIHSSSNASTGPEKHLNVIYITVLKQS</sequence>
<comment type="caution">
    <text evidence="1">The sequence shown here is derived from an EMBL/GenBank/DDBJ whole genome shotgun (WGS) entry which is preliminary data.</text>
</comment>
<name>A0ACB6RDJ8_9PLEO</name>
<reference evidence="1" key="1">
    <citation type="journal article" date="2020" name="Stud. Mycol.">
        <title>101 Dothideomycetes genomes: a test case for predicting lifestyles and emergence of pathogens.</title>
        <authorList>
            <person name="Haridas S."/>
            <person name="Albert R."/>
            <person name="Binder M."/>
            <person name="Bloem J."/>
            <person name="Labutti K."/>
            <person name="Salamov A."/>
            <person name="Andreopoulos B."/>
            <person name="Baker S."/>
            <person name="Barry K."/>
            <person name="Bills G."/>
            <person name="Bluhm B."/>
            <person name="Cannon C."/>
            <person name="Castanera R."/>
            <person name="Culley D."/>
            <person name="Daum C."/>
            <person name="Ezra D."/>
            <person name="Gonzalez J."/>
            <person name="Henrissat B."/>
            <person name="Kuo A."/>
            <person name="Liang C."/>
            <person name="Lipzen A."/>
            <person name="Lutzoni F."/>
            <person name="Magnuson J."/>
            <person name="Mondo S."/>
            <person name="Nolan M."/>
            <person name="Ohm R."/>
            <person name="Pangilinan J."/>
            <person name="Park H.-J."/>
            <person name="Ramirez L."/>
            <person name="Alfaro M."/>
            <person name="Sun H."/>
            <person name="Tritt A."/>
            <person name="Yoshinaga Y."/>
            <person name="Zwiers L.-H."/>
            <person name="Turgeon B."/>
            <person name="Goodwin S."/>
            <person name="Spatafora J."/>
            <person name="Crous P."/>
            <person name="Grigoriev I."/>
        </authorList>
    </citation>
    <scope>NUCLEOTIDE SEQUENCE</scope>
    <source>
        <strain evidence="1">ATCC 200398</strain>
    </source>
</reference>
<gene>
    <name evidence="1" type="ORF">BDR25DRAFT_330198</name>
</gene>
<evidence type="ECO:0000313" key="1">
    <source>
        <dbReference type="EMBL" id="KAF2477358.1"/>
    </source>
</evidence>
<dbReference type="EMBL" id="MU003492">
    <property type="protein sequence ID" value="KAF2477358.1"/>
    <property type="molecule type" value="Genomic_DNA"/>
</dbReference>
<evidence type="ECO:0000313" key="2">
    <source>
        <dbReference type="Proteomes" id="UP000799755"/>
    </source>
</evidence>
<proteinExistence type="predicted"/>
<keyword evidence="2" id="KW-1185">Reference proteome</keyword>